<proteinExistence type="predicted"/>
<organism evidence="9 10">
    <name type="scientific">Camellia sinensis</name>
    <name type="common">Tea plant</name>
    <name type="synonym">Thea sinensis</name>
    <dbReference type="NCBI Taxonomy" id="4442"/>
    <lineage>
        <taxon>Eukaryota</taxon>
        <taxon>Viridiplantae</taxon>
        <taxon>Streptophyta</taxon>
        <taxon>Embryophyta</taxon>
        <taxon>Tracheophyta</taxon>
        <taxon>Spermatophyta</taxon>
        <taxon>Magnoliopsida</taxon>
        <taxon>eudicotyledons</taxon>
        <taxon>Gunneridae</taxon>
        <taxon>Pentapetalae</taxon>
        <taxon>asterids</taxon>
        <taxon>Ericales</taxon>
        <taxon>Theaceae</taxon>
        <taxon>Camellia</taxon>
    </lineage>
</organism>
<dbReference type="InterPro" id="IPR003604">
    <property type="entry name" value="Matrin/U1-like-C_Znf_C2H2"/>
</dbReference>
<reference evidence="9 10" key="2">
    <citation type="submission" date="2020-07" db="EMBL/GenBank/DDBJ databases">
        <title>Genome assembly of wild tea tree DASZ reveals pedigree and selection history of tea varieties.</title>
        <authorList>
            <person name="Zhang W."/>
        </authorList>
    </citation>
    <scope>NUCLEOTIDE SEQUENCE [LARGE SCALE GENOMIC DNA]</scope>
    <source>
        <strain evidence="10">cv. G240</strain>
        <tissue evidence="9">Leaf</tissue>
    </source>
</reference>
<dbReference type="Proteomes" id="UP000593564">
    <property type="component" value="Unassembled WGS sequence"/>
</dbReference>
<feature type="region of interest" description="Disordered" evidence="7">
    <location>
        <begin position="1"/>
        <end position="27"/>
    </location>
</feature>
<evidence type="ECO:0000256" key="5">
    <source>
        <dbReference type="ARBA" id="ARBA00022833"/>
    </source>
</evidence>
<accession>A0A7J7I1B5</accession>
<dbReference type="EMBL" id="JACBKZ010000002">
    <property type="protein sequence ID" value="KAF5958719.1"/>
    <property type="molecule type" value="Genomic_DNA"/>
</dbReference>
<evidence type="ECO:0000313" key="9">
    <source>
        <dbReference type="EMBL" id="KAF5958719.1"/>
    </source>
</evidence>
<comment type="caution">
    <text evidence="9">The sequence shown here is derived from an EMBL/GenBank/DDBJ whole genome shotgun (WGS) entry which is preliminary data.</text>
</comment>
<dbReference type="PANTHER" id="PTHR46144">
    <property type="entry name" value="ZINC FINGER PROTEIN 385B-LIKE"/>
    <property type="match status" value="1"/>
</dbReference>
<dbReference type="SMART" id="SM00451">
    <property type="entry name" value="ZnF_U1"/>
    <property type="match status" value="2"/>
</dbReference>
<feature type="domain" description="U1-type" evidence="8">
    <location>
        <begin position="266"/>
        <end position="300"/>
    </location>
</feature>
<evidence type="ECO:0000256" key="2">
    <source>
        <dbReference type="ARBA" id="ARBA00022723"/>
    </source>
</evidence>
<evidence type="ECO:0000256" key="3">
    <source>
        <dbReference type="ARBA" id="ARBA00022737"/>
    </source>
</evidence>
<feature type="region of interest" description="Disordered" evidence="7">
    <location>
        <begin position="207"/>
        <end position="244"/>
    </location>
</feature>
<keyword evidence="6" id="KW-0539">Nucleus</keyword>
<keyword evidence="2" id="KW-0479">Metal-binding</keyword>
<sequence length="314" mass="34464">MDYNNQWREMQTYPPQNPNSQPLDSYSHHHHHLYTTQFSQNPNPNPNHPITHLSTDPLLQPHDPHYTTSSSSFLQTHVGGYEAYHQPSVVAYAQPTLDAGTVAVNYYQDPNVIAAIQNWASLYAPGVTIPPNGMELLVPAQVSPTTWTKAKVRPRGNNTWKRDPKKTKVAQSAWCEVCKVECNSQDVLEQHKLGKKHMKNMEKLKEATAPPPVASGVSNNPVIGPQENPDKGKAASVQKTKNKAAEPVEDLEMKKRKILEGGAAADAMMTCTVCNVVCNSEIVFQSHVAGRKHATMLKKHARGGAGVVTATAAT</sequence>
<name>A0A7J7I1B5_CAMSI</name>
<dbReference type="PANTHER" id="PTHR46144:SF6">
    <property type="entry name" value="C2H2-TYPE DOMAIN-CONTAINING PROTEIN"/>
    <property type="match status" value="1"/>
</dbReference>
<keyword evidence="4" id="KW-0863">Zinc-finger</keyword>
<protein>
    <recommendedName>
        <fullName evidence="8">U1-type domain-containing protein</fullName>
    </recommendedName>
</protein>
<feature type="domain" description="U1-type" evidence="8">
    <location>
        <begin position="170"/>
        <end position="204"/>
    </location>
</feature>
<keyword evidence="5" id="KW-0862">Zinc</keyword>
<dbReference type="InterPro" id="IPR013087">
    <property type="entry name" value="Znf_C2H2_type"/>
</dbReference>
<dbReference type="AlphaFoldDB" id="A0A7J7I1B5"/>
<gene>
    <name evidence="9" type="ORF">HYC85_005944</name>
</gene>
<keyword evidence="10" id="KW-1185">Reference proteome</keyword>
<evidence type="ECO:0000259" key="8">
    <source>
        <dbReference type="SMART" id="SM00451"/>
    </source>
</evidence>
<dbReference type="InterPro" id="IPR036236">
    <property type="entry name" value="Znf_C2H2_sf"/>
</dbReference>
<dbReference type="GO" id="GO:0008270">
    <property type="term" value="F:zinc ion binding"/>
    <property type="evidence" value="ECO:0007669"/>
    <property type="project" value="UniProtKB-KW"/>
</dbReference>
<evidence type="ECO:0000313" key="10">
    <source>
        <dbReference type="Proteomes" id="UP000593564"/>
    </source>
</evidence>
<dbReference type="GO" id="GO:0005634">
    <property type="term" value="C:nucleus"/>
    <property type="evidence" value="ECO:0007669"/>
    <property type="project" value="UniProtKB-SubCell"/>
</dbReference>
<dbReference type="InterPro" id="IPR051868">
    <property type="entry name" value="ZN346_ZMAT4"/>
</dbReference>
<evidence type="ECO:0000256" key="4">
    <source>
        <dbReference type="ARBA" id="ARBA00022771"/>
    </source>
</evidence>
<comment type="subcellular location">
    <subcellularLocation>
        <location evidence="1">Nucleus</location>
    </subcellularLocation>
</comment>
<evidence type="ECO:0000256" key="6">
    <source>
        <dbReference type="ARBA" id="ARBA00023242"/>
    </source>
</evidence>
<dbReference type="SUPFAM" id="SSF57667">
    <property type="entry name" value="beta-beta-alpha zinc fingers"/>
    <property type="match status" value="2"/>
</dbReference>
<keyword evidence="3" id="KW-0677">Repeat</keyword>
<reference evidence="10" key="1">
    <citation type="journal article" date="2020" name="Nat. Commun.">
        <title>Genome assembly of wild tea tree DASZ reveals pedigree and selection history of tea varieties.</title>
        <authorList>
            <person name="Zhang W."/>
            <person name="Zhang Y."/>
            <person name="Qiu H."/>
            <person name="Guo Y."/>
            <person name="Wan H."/>
            <person name="Zhang X."/>
            <person name="Scossa F."/>
            <person name="Alseekh S."/>
            <person name="Zhang Q."/>
            <person name="Wang P."/>
            <person name="Xu L."/>
            <person name="Schmidt M.H."/>
            <person name="Jia X."/>
            <person name="Li D."/>
            <person name="Zhu A."/>
            <person name="Guo F."/>
            <person name="Chen W."/>
            <person name="Ni D."/>
            <person name="Usadel B."/>
            <person name="Fernie A.R."/>
            <person name="Wen W."/>
        </authorList>
    </citation>
    <scope>NUCLEOTIDE SEQUENCE [LARGE SCALE GENOMIC DNA]</scope>
    <source>
        <strain evidence="10">cv. G240</strain>
    </source>
</reference>
<dbReference type="Pfam" id="PF12874">
    <property type="entry name" value="zf-met"/>
    <property type="match status" value="2"/>
</dbReference>
<dbReference type="Gene3D" id="3.30.160.60">
    <property type="entry name" value="Classic Zinc Finger"/>
    <property type="match status" value="2"/>
</dbReference>
<dbReference type="GO" id="GO:0003676">
    <property type="term" value="F:nucleic acid binding"/>
    <property type="evidence" value="ECO:0007669"/>
    <property type="project" value="InterPro"/>
</dbReference>
<evidence type="ECO:0000256" key="1">
    <source>
        <dbReference type="ARBA" id="ARBA00004123"/>
    </source>
</evidence>
<evidence type="ECO:0000256" key="7">
    <source>
        <dbReference type="SAM" id="MobiDB-lite"/>
    </source>
</evidence>